<name>A0AA97EL56_9FLAO</name>
<evidence type="ECO:0000313" key="2">
    <source>
        <dbReference type="EMBL" id="WOD43494.1"/>
    </source>
</evidence>
<keyword evidence="1" id="KW-0472">Membrane</keyword>
<feature type="transmembrane region" description="Helical" evidence="1">
    <location>
        <begin position="36"/>
        <end position="57"/>
    </location>
</feature>
<keyword evidence="3" id="KW-1185">Reference proteome</keyword>
<dbReference type="AlphaFoldDB" id="A0AA97EL56"/>
<sequence>MAPKGIKQQIIYGLVTGLIYAGFIAIVDYYKDKEFNLQKFIIGFILFGIGMIIVARIKHKKDK</sequence>
<dbReference type="RefSeq" id="WP_316983179.1">
    <property type="nucleotide sequence ID" value="NZ_CP136521.1"/>
</dbReference>
<keyword evidence="1" id="KW-1133">Transmembrane helix</keyword>
<proteinExistence type="predicted"/>
<protein>
    <submittedName>
        <fullName evidence="2">Uncharacterized protein</fullName>
    </submittedName>
</protein>
<dbReference type="EMBL" id="CP136521">
    <property type="protein sequence ID" value="WOD43494.1"/>
    <property type="molecule type" value="Genomic_DNA"/>
</dbReference>
<reference evidence="3" key="1">
    <citation type="submission" date="2024-06" db="EMBL/GenBank/DDBJ databases">
        <title>Hwangdonia haimaensis gen. nov., sp. nov., a member of the family Flavobacteriaceae isolated from the haima cold seep.</title>
        <authorList>
            <person name="Li J."/>
        </authorList>
    </citation>
    <scope>NUCLEOTIDE SEQUENCE [LARGE SCALE GENOMIC DNA]</scope>
    <source>
        <strain evidence="3">SCSIO 19198</strain>
    </source>
</reference>
<organism evidence="2 3">
    <name type="scientific">Hwangdonia lutea</name>
    <dbReference type="NCBI Taxonomy" id="3075823"/>
    <lineage>
        <taxon>Bacteria</taxon>
        <taxon>Pseudomonadati</taxon>
        <taxon>Bacteroidota</taxon>
        <taxon>Flavobacteriia</taxon>
        <taxon>Flavobacteriales</taxon>
        <taxon>Flavobacteriaceae</taxon>
        <taxon>Hwangdonia</taxon>
    </lineage>
</organism>
<evidence type="ECO:0000313" key="3">
    <source>
        <dbReference type="Proteomes" id="UP001302486"/>
    </source>
</evidence>
<accession>A0AA97EL56</accession>
<keyword evidence="1" id="KW-0812">Transmembrane</keyword>
<dbReference type="KEGG" id="hws:RNZ46_16010"/>
<gene>
    <name evidence="2" type="ORF">RNZ46_16010</name>
</gene>
<feature type="transmembrane region" description="Helical" evidence="1">
    <location>
        <begin position="12"/>
        <end position="30"/>
    </location>
</feature>
<evidence type="ECO:0000256" key="1">
    <source>
        <dbReference type="SAM" id="Phobius"/>
    </source>
</evidence>
<dbReference type="Proteomes" id="UP001302486">
    <property type="component" value="Chromosome"/>
</dbReference>